<sequence>MDEVVVDLPQGRTVAWRVPGAEPPIVCLHGAGVSSRENLPMLREFAGSRQAWSVDLPGFGASTSRSGVLGTAELGESLVCWLEATGLARVLLLGCSFGCQLATLVASRVPDRVAGLVLMGPTTDPAARSWPAHLGRWLRNSVHEPRQLDTLVLRDYRDAGARRVVMTFAECFDDRVEDRLPHVSAPTLVVRGERDAMVPRPWAEEVTRLLPRGRLVTCAGLGHMVPFADPAGFAALVDRFVTEEVS</sequence>
<name>A0A839DTJ7_9PSEU</name>
<feature type="domain" description="AB hydrolase-1" evidence="1">
    <location>
        <begin position="25"/>
        <end position="235"/>
    </location>
</feature>
<dbReference type="InterPro" id="IPR000073">
    <property type="entry name" value="AB_hydrolase_1"/>
</dbReference>
<dbReference type="InterPro" id="IPR029058">
    <property type="entry name" value="AB_hydrolase_fold"/>
</dbReference>
<dbReference type="InterPro" id="IPR050266">
    <property type="entry name" value="AB_hydrolase_sf"/>
</dbReference>
<dbReference type="EMBL" id="JACGWZ010000002">
    <property type="protein sequence ID" value="MBA8824824.1"/>
    <property type="molecule type" value="Genomic_DNA"/>
</dbReference>
<dbReference type="SUPFAM" id="SSF53474">
    <property type="entry name" value="alpha/beta-Hydrolases"/>
    <property type="match status" value="1"/>
</dbReference>
<dbReference type="AlphaFoldDB" id="A0A839DTJ7"/>
<dbReference type="Gene3D" id="3.40.50.1820">
    <property type="entry name" value="alpha/beta hydrolase"/>
    <property type="match status" value="1"/>
</dbReference>
<dbReference type="Proteomes" id="UP000569329">
    <property type="component" value="Unassembled WGS sequence"/>
</dbReference>
<gene>
    <name evidence="2" type="ORF">FHX42_002171</name>
</gene>
<proteinExistence type="predicted"/>
<evidence type="ECO:0000313" key="2">
    <source>
        <dbReference type="EMBL" id="MBA8824824.1"/>
    </source>
</evidence>
<dbReference type="GO" id="GO:0003824">
    <property type="term" value="F:catalytic activity"/>
    <property type="evidence" value="ECO:0007669"/>
    <property type="project" value="UniProtKB-ARBA"/>
</dbReference>
<comment type="caution">
    <text evidence="2">The sequence shown here is derived from an EMBL/GenBank/DDBJ whole genome shotgun (WGS) entry which is preliminary data.</text>
</comment>
<dbReference type="RefSeq" id="WP_182544024.1">
    <property type="nucleotide sequence ID" value="NZ_JACGWZ010000002.1"/>
</dbReference>
<evidence type="ECO:0000259" key="1">
    <source>
        <dbReference type="Pfam" id="PF12697"/>
    </source>
</evidence>
<dbReference type="Pfam" id="PF12697">
    <property type="entry name" value="Abhydrolase_6"/>
    <property type="match status" value="1"/>
</dbReference>
<dbReference type="PANTHER" id="PTHR43798">
    <property type="entry name" value="MONOACYLGLYCEROL LIPASE"/>
    <property type="match status" value="1"/>
</dbReference>
<dbReference type="GO" id="GO:0016020">
    <property type="term" value="C:membrane"/>
    <property type="evidence" value="ECO:0007669"/>
    <property type="project" value="TreeGrafter"/>
</dbReference>
<organism evidence="2 3">
    <name type="scientific">Halosaccharopolyspora lacisalsi</name>
    <dbReference type="NCBI Taxonomy" id="1000566"/>
    <lineage>
        <taxon>Bacteria</taxon>
        <taxon>Bacillati</taxon>
        <taxon>Actinomycetota</taxon>
        <taxon>Actinomycetes</taxon>
        <taxon>Pseudonocardiales</taxon>
        <taxon>Pseudonocardiaceae</taxon>
        <taxon>Halosaccharopolyspora</taxon>
    </lineage>
</organism>
<dbReference type="PRINTS" id="PR00111">
    <property type="entry name" value="ABHYDROLASE"/>
</dbReference>
<protein>
    <submittedName>
        <fullName evidence="2">Pimeloyl-ACP methyl ester carboxylesterase</fullName>
    </submittedName>
</protein>
<keyword evidence="3" id="KW-1185">Reference proteome</keyword>
<evidence type="ECO:0000313" key="3">
    <source>
        <dbReference type="Proteomes" id="UP000569329"/>
    </source>
</evidence>
<dbReference type="PANTHER" id="PTHR43798:SF33">
    <property type="entry name" value="HYDROLASE, PUTATIVE (AFU_ORTHOLOGUE AFUA_2G14860)-RELATED"/>
    <property type="match status" value="1"/>
</dbReference>
<reference evidence="2 3" key="1">
    <citation type="submission" date="2020-07" db="EMBL/GenBank/DDBJ databases">
        <title>Sequencing the genomes of 1000 actinobacteria strains.</title>
        <authorList>
            <person name="Klenk H.-P."/>
        </authorList>
    </citation>
    <scope>NUCLEOTIDE SEQUENCE [LARGE SCALE GENOMIC DNA]</scope>
    <source>
        <strain evidence="2 3">DSM 45975</strain>
    </source>
</reference>
<accession>A0A839DTJ7</accession>